<accession>A0AAW6E359</accession>
<dbReference type="CDD" id="cd07344">
    <property type="entry name" value="M48_yhfN_like"/>
    <property type="match status" value="1"/>
</dbReference>
<keyword evidence="2" id="KW-0378">Hydrolase</keyword>
<dbReference type="Proteomes" id="UP001211421">
    <property type="component" value="Unassembled WGS sequence"/>
</dbReference>
<dbReference type="AlphaFoldDB" id="A0AAW6E359"/>
<dbReference type="Gene3D" id="3.30.2010.10">
    <property type="entry name" value="Metalloproteases ('zincins'), catalytic domain"/>
    <property type="match status" value="1"/>
</dbReference>
<dbReference type="PANTHER" id="PTHR30399">
    <property type="entry name" value="UNCHARACTERIZED PROTEIN YGJP"/>
    <property type="match status" value="1"/>
</dbReference>
<dbReference type="InterPro" id="IPR053136">
    <property type="entry name" value="UTP_pyrophosphatase-like"/>
</dbReference>
<organism evidence="2 3">
    <name type="scientific">Ruminococcus bicirculans</name>
    <name type="common">ex Wegman et al. 2014</name>
    <dbReference type="NCBI Taxonomy" id="1160721"/>
    <lineage>
        <taxon>Bacteria</taxon>
        <taxon>Bacillati</taxon>
        <taxon>Bacillota</taxon>
        <taxon>Clostridia</taxon>
        <taxon>Eubacteriales</taxon>
        <taxon>Oscillospiraceae</taxon>
        <taxon>Ruminococcus</taxon>
    </lineage>
</organism>
<dbReference type="PANTHER" id="PTHR30399:SF1">
    <property type="entry name" value="UTP PYROPHOSPHATASE"/>
    <property type="match status" value="1"/>
</dbReference>
<reference evidence="2" key="1">
    <citation type="submission" date="2023-01" db="EMBL/GenBank/DDBJ databases">
        <title>Human gut microbiome strain richness.</title>
        <authorList>
            <person name="Chen-Liaw A."/>
        </authorList>
    </citation>
    <scope>NUCLEOTIDE SEQUENCE</scope>
    <source>
        <strain evidence="2">D59st1_B8_D59t2_181005</strain>
    </source>
</reference>
<keyword evidence="2" id="KW-0645">Protease</keyword>
<feature type="domain" description="YgjP-like metallopeptidase" evidence="1">
    <location>
        <begin position="50"/>
        <end position="248"/>
    </location>
</feature>
<dbReference type="GO" id="GO:0008237">
    <property type="term" value="F:metallopeptidase activity"/>
    <property type="evidence" value="ECO:0007669"/>
    <property type="project" value="UniProtKB-KW"/>
</dbReference>
<keyword evidence="2" id="KW-0482">Metalloprotease</keyword>
<comment type="caution">
    <text evidence="2">The sequence shown here is derived from an EMBL/GenBank/DDBJ whole genome shotgun (WGS) entry which is preliminary data.</text>
</comment>
<evidence type="ECO:0000259" key="1">
    <source>
        <dbReference type="Pfam" id="PF01863"/>
    </source>
</evidence>
<dbReference type="Pfam" id="PF01863">
    <property type="entry name" value="YgjP-like"/>
    <property type="match status" value="1"/>
</dbReference>
<protein>
    <submittedName>
        <fullName evidence="2">SprT family zinc-dependent metalloprotease</fullName>
    </submittedName>
</protein>
<proteinExistence type="predicted"/>
<dbReference type="EMBL" id="JAQMLS010000007">
    <property type="protein sequence ID" value="MDB8742516.1"/>
    <property type="molecule type" value="Genomic_DNA"/>
</dbReference>
<evidence type="ECO:0000313" key="3">
    <source>
        <dbReference type="Proteomes" id="UP001211421"/>
    </source>
</evidence>
<gene>
    <name evidence="2" type="ORF">PNV70_10625</name>
</gene>
<dbReference type="InterPro" id="IPR002725">
    <property type="entry name" value="YgjP-like_metallopeptidase"/>
</dbReference>
<sequence length="249" mass="28350">MVKNTAPHKRMCGVFGYGGFEVPKYNTFIEDKNGERIDFILDVAKRSRLNMGIRDGTLTVRVPYGCSKQQLESFINNNLGWIKEQKDKVAVGLPKDFCDGERLRLLGNELTLTLVQADKYFSPKIEDGKLLIAVNKTSDQTYVKEQTTKFINDLTVAEITKSMQKMSASTGLVPEKVTIKPLTASWGRCISNRHISINSKLIVFSRECIDYVCLHELCHLVFMDHSKDFWALVGKFCPDWRGIREEMKG</sequence>
<evidence type="ECO:0000313" key="2">
    <source>
        <dbReference type="EMBL" id="MDB8742516.1"/>
    </source>
</evidence>
<name>A0AAW6E359_9FIRM</name>